<feature type="transmembrane region" description="Helical" evidence="11">
    <location>
        <begin position="6"/>
        <end position="35"/>
    </location>
</feature>
<proteinExistence type="inferred from homology"/>
<keyword evidence="8 11" id="KW-1133">Transmembrane helix</keyword>
<name>A0ABY7VQ52_9BACT</name>
<evidence type="ECO:0000256" key="1">
    <source>
        <dbReference type="ARBA" id="ARBA00001947"/>
    </source>
</evidence>
<keyword evidence="14" id="KW-1185">Reference proteome</keyword>
<dbReference type="Pfam" id="PF17820">
    <property type="entry name" value="PDZ_6"/>
    <property type="match status" value="2"/>
</dbReference>
<evidence type="ECO:0000259" key="12">
    <source>
        <dbReference type="PROSITE" id="PS50106"/>
    </source>
</evidence>
<dbReference type="Gene3D" id="2.30.42.10">
    <property type="match status" value="3"/>
</dbReference>
<keyword evidence="10 11" id="KW-0472">Membrane</keyword>
<dbReference type="EMBL" id="CP117811">
    <property type="protein sequence ID" value="WDE95842.1"/>
    <property type="molecule type" value="Genomic_DNA"/>
</dbReference>
<dbReference type="SUPFAM" id="SSF50156">
    <property type="entry name" value="PDZ domain-like"/>
    <property type="match status" value="3"/>
</dbReference>
<dbReference type="CDD" id="cd23081">
    <property type="entry name" value="cpPDZ_EcRseP-like"/>
    <property type="match status" value="1"/>
</dbReference>
<evidence type="ECO:0000256" key="6">
    <source>
        <dbReference type="ARBA" id="ARBA00022801"/>
    </source>
</evidence>
<evidence type="ECO:0000256" key="9">
    <source>
        <dbReference type="ARBA" id="ARBA00023049"/>
    </source>
</evidence>
<gene>
    <name evidence="13" type="ORF">PQO03_08950</name>
</gene>
<keyword evidence="5 11" id="KW-0812">Transmembrane</keyword>
<dbReference type="CDD" id="cd06163">
    <property type="entry name" value="S2P-M50_PDZ_RseP-like"/>
    <property type="match status" value="1"/>
</dbReference>
<evidence type="ECO:0000256" key="10">
    <source>
        <dbReference type="ARBA" id="ARBA00023136"/>
    </source>
</evidence>
<reference evidence="13 14" key="1">
    <citation type="submission" date="2023-02" db="EMBL/GenBank/DDBJ databases">
        <title>Genome sequence of Lentisphaera profundi SAORIC-696.</title>
        <authorList>
            <person name="Kim e."/>
            <person name="Cho J.-C."/>
            <person name="Choi A."/>
            <person name="Kang I."/>
        </authorList>
    </citation>
    <scope>NUCLEOTIDE SEQUENCE [LARGE SCALE GENOMIC DNA]</scope>
    <source>
        <strain evidence="13 14">SAORIC-696</strain>
    </source>
</reference>
<dbReference type="InterPro" id="IPR036034">
    <property type="entry name" value="PDZ_sf"/>
</dbReference>
<dbReference type="InterPro" id="IPR041489">
    <property type="entry name" value="PDZ_6"/>
</dbReference>
<dbReference type="InterPro" id="IPR004387">
    <property type="entry name" value="Pept_M50_Zn"/>
</dbReference>
<dbReference type="InterPro" id="IPR001478">
    <property type="entry name" value="PDZ"/>
</dbReference>
<keyword evidence="9" id="KW-0482">Metalloprotease</keyword>
<evidence type="ECO:0000256" key="11">
    <source>
        <dbReference type="SAM" id="Phobius"/>
    </source>
</evidence>
<dbReference type="SMART" id="SM00228">
    <property type="entry name" value="PDZ"/>
    <property type="match status" value="3"/>
</dbReference>
<evidence type="ECO:0000256" key="7">
    <source>
        <dbReference type="ARBA" id="ARBA00022833"/>
    </source>
</evidence>
<keyword evidence="4 13" id="KW-0645">Protease</keyword>
<dbReference type="PROSITE" id="PS50106">
    <property type="entry name" value="PDZ"/>
    <property type="match status" value="1"/>
</dbReference>
<evidence type="ECO:0000313" key="14">
    <source>
        <dbReference type="Proteomes" id="UP001214250"/>
    </source>
</evidence>
<evidence type="ECO:0000256" key="3">
    <source>
        <dbReference type="ARBA" id="ARBA00007931"/>
    </source>
</evidence>
<sequence>MPDALAGVLSILFVAFFFGFSIFIHELGHMLAALWRGMHVDKFSIGFGHRILSKRWKGIDFIIGWLPLGGYVALPQMDAANEPQTEDGKVLPEAKPIDRIITALAGPLFNILFALVLGTIIYFVGKPVSPAAEGLLVQEVPKESVEFTKGLKAGDIIREVNDKPASSQQVTLMEYIMRDDVTLTVDRGDQTGLVIGPFTPKGNKDYEGLRLMSFDSESLYSAALGGIAPGSAAALAGLQEGDVIKAIDDEAINYFYQIGDIINADERKEFKFLVERQGVEKTFTITPQVKNNPKAGMVFREFPTVMSIVPEYPAALAGIEVGDEILSVNGYPVSDLADFKGVLSRHQKDSMKVAIRRGDKELDLDFVPNYAYKQLGVQPKFDILKINPVVQITRVVENTYDTVKALISPNSGVDMSMMSSFVGISSGMYKTVRQSGIVEGLSFVLMINVALAIFNLLPFPVLDGGHIVIALIEMISRKKVPAAILQPIYVVFMLLLMTFALYATFNDVRREVDTRELVHQKNHMLVEQVKIII</sequence>
<feature type="transmembrane region" description="Helical" evidence="11">
    <location>
        <begin position="437"/>
        <end position="457"/>
    </location>
</feature>
<evidence type="ECO:0000256" key="4">
    <source>
        <dbReference type="ARBA" id="ARBA00022670"/>
    </source>
</evidence>
<comment type="subcellular location">
    <subcellularLocation>
        <location evidence="2">Membrane</location>
        <topology evidence="2">Multi-pass membrane protein</topology>
    </subcellularLocation>
</comment>
<dbReference type="RefSeq" id="WP_274149667.1">
    <property type="nucleotide sequence ID" value="NZ_CP117811.1"/>
</dbReference>
<dbReference type="PANTHER" id="PTHR42837:SF2">
    <property type="entry name" value="MEMBRANE METALLOPROTEASE ARASP2, CHLOROPLASTIC-RELATED"/>
    <property type="match status" value="1"/>
</dbReference>
<keyword evidence="6" id="KW-0378">Hydrolase</keyword>
<dbReference type="Pfam" id="PF02163">
    <property type="entry name" value="Peptidase_M50"/>
    <property type="match status" value="1"/>
</dbReference>
<dbReference type="Proteomes" id="UP001214250">
    <property type="component" value="Chromosome 1"/>
</dbReference>
<comment type="similarity">
    <text evidence="3">Belongs to the peptidase M50B family.</text>
</comment>
<feature type="transmembrane region" description="Helical" evidence="11">
    <location>
        <begin position="484"/>
        <end position="505"/>
    </location>
</feature>
<protein>
    <submittedName>
        <fullName evidence="13">Site-2 protease family protein</fullName>
    </submittedName>
</protein>
<dbReference type="PANTHER" id="PTHR42837">
    <property type="entry name" value="REGULATOR OF SIGMA-E PROTEASE RSEP"/>
    <property type="match status" value="1"/>
</dbReference>
<organism evidence="13 14">
    <name type="scientific">Lentisphaera profundi</name>
    <dbReference type="NCBI Taxonomy" id="1658616"/>
    <lineage>
        <taxon>Bacteria</taxon>
        <taxon>Pseudomonadati</taxon>
        <taxon>Lentisphaerota</taxon>
        <taxon>Lentisphaeria</taxon>
        <taxon>Lentisphaerales</taxon>
        <taxon>Lentisphaeraceae</taxon>
        <taxon>Lentisphaera</taxon>
    </lineage>
</organism>
<keyword evidence="7" id="KW-0862">Zinc</keyword>
<comment type="cofactor">
    <cofactor evidence="1">
        <name>Zn(2+)</name>
        <dbReference type="ChEBI" id="CHEBI:29105"/>
    </cofactor>
</comment>
<dbReference type="InterPro" id="IPR008915">
    <property type="entry name" value="Peptidase_M50"/>
</dbReference>
<feature type="domain" description="PDZ" evidence="12">
    <location>
        <begin position="282"/>
        <end position="336"/>
    </location>
</feature>
<evidence type="ECO:0000256" key="5">
    <source>
        <dbReference type="ARBA" id="ARBA00022692"/>
    </source>
</evidence>
<accession>A0ABY7VQ52</accession>
<dbReference type="GO" id="GO:0008233">
    <property type="term" value="F:peptidase activity"/>
    <property type="evidence" value="ECO:0007669"/>
    <property type="project" value="UniProtKB-KW"/>
</dbReference>
<evidence type="ECO:0000313" key="13">
    <source>
        <dbReference type="EMBL" id="WDE95842.1"/>
    </source>
</evidence>
<evidence type="ECO:0000256" key="2">
    <source>
        <dbReference type="ARBA" id="ARBA00004141"/>
    </source>
</evidence>
<feature type="transmembrane region" description="Helical" evidence="11">
    <location>
        <begin position="100"/>
        <end position="124"/>
    </location>
</feature>
<dbReference type="GO" id="GO:0006508">
    <property type="term" value="P:proteolysis"/>
    <property type="evidence" value="ECO:0007669"/>
    <property type="project" value="UniProtKB-KW"/>
</dbReference>
<evidence type="ECO:0000256" key="8">
    <source>
        <dbReference type="ARBA" id="ARBA00022989"/>
    </source>
</evidence>